<dbReference type="OrthoDB" id="6665824at2759"/>
<dbReference type="InterPro" id="IPR001506">
    <property type="entry name" value="Peptidase_M12A"/>
</dbReference>
<dbReference type="GO" id="GO:0006508">
    <property type="term" value="P:proteolysis"/>
    <property type="evidence" value="ECO:0007669"/>
    <property type="project" value="UniProtKB-KW"/>
</dbReference>
<dbReference type="PROSITE" id="PS51864">
    <property type="entry name" value="ASTACIN"/>
    <property type="match status" value="1"/>
</dbReference>
<gene>
    <name evidence="17" type="ORF">BOKJ2_LOCUS9656</name>
</gene>
<name>A0A811L3U1_9BILA</name>
<dbReference type="Pfam" id="PF01549">
    <property type="entry name" value="ShK"/>
    <property type="match status" value="1"/>
</dbReference>
<comment type="subcellular location">
    <subcellularLocation>
        <location evidence="2">Secreted</location>
    </subcellularLocation>
</comment>
<dbReference type="InterPro" id="IPR034035">
    <property type="entry name" value="Astacin-like_dom"/>
</dbReference>
<dbReference type="PROSITE" id="PS51670">
    <property type="entry name" value="SHKT"/>
    <property type="match status" value="1"/>
</dbReference>
<feature type="domain" description="Peptidase M12A" evidence="16">
    <location>
        <begin position="77"/>
        <end position="272"/>
    </location>
</feature>
<dbReference type="SMART" id="SM00254">
    <property type="entry name" value="ShKT"/>
    <property type="match status" value="1"/>
</dbReference>
<dbReference type="PANTHER" id="PTHR10127">
    <property type="entry name" value="DISCOIDIN, CUB, EGF, LAMININ , AND ZINC METALLOPROTEASE DOMAIN CONTAINING"/>
    <property type="match status" value="1"/>
</dbReference>
<evidence type="ECO:0000259" key="16">
    <source>
        <dbReference type="PROSITE" id="PS51864"/>
    </source>
</evidence>
<sequence>MKIRLCWSTGLIIAYSILMPTVICSQSYLTEEDFNRSIVDKHSNRGYLLSHQRFYHGDLRGKAQWISNISQNGKRRNGVTNLVKKWPNGRIPYVISTQYNDRERAVLAKAFNQYHTQTCIKFVPKEPYDRDYLYVGKIDGCYSDVGKAGGRQELSLDDGCLQYDTIIHELMHSVGFYHEHERWDRDHFISILWQNIDKGAYDQFGRVDLTESSYYGQIYDYRSIMHYDSMAFTKNGKETLVAKQPDMTKVIGVAQDFSPTDLVKIKKMYMCGATTNPHTYKYVNALSSKPHATWPTAPLSVNKISYGTAPSPSLVPLTISRNVMEPESAPQCGDRSTLCWRWLERCRSPFFEKIMKEFCAQSCGYCTPPVRPSWRYSEGRVSPTEQNYDQIGNSYYNQQPTQIPWYQIVG</sequence>
<evidence type="ECO:0000313" key="18">
    <source>
        <dbReference type="Proteomes" id="UP000614601"/>
    </source>
</evidence>
<dbReference type="Proteomes" id="UP000614601">
    <property type="component" value="Unassembled WGS sequence"/>
</dbReference>
<evidence type="ECO:0000256" key="14">
    <source>
        <dbReference type="RuleBase" id="RU361183"/>
    </source>
</evidence>
<feature type="chain" id="PRO_5044038039" description="Metalloendopeptidase" evidence="14">
    <location>
        <begin position="26"/>
        <end position="410"/>
    </location>
</feature>
<dbReference type="GO" id="GO:0005576">
    <property type="term" value="C:extracellular region"/>
    <property type="evidence" value="ECO:0007669"/>
    <property type="project" value="UniProtKB-SubCell"/>
</dbReference>
<feature type="disulfide bond" evidence="12">
    <location>
        <begin position="332"/>
        <end position="366"/>
    </location>
</feature>
<evidence type="ECO:0000256" key="8">
    <source>
        <dbReference type="ARBA" id="ARBA00022833"/>
    </source>
</evidence>
<dbReference type="InterPro" id="IPR003582">
    <property type="entry name" value="ShKT_dom"/>
</dbReference>
<evidence type="ECO:0000256" key="13">
    <source>
        <dbReference type="PROSITE-ProRule" id="PRU01211"/>
    </source>
</evidence>
<dbReference type="Gene3D" id="3.40.390.10">
    <property type="entry name" value="Collagenase (Catalytic Domain)"/>
    <property type="match status" value="1"/>
</dbReference>
<keyword evidence="10" id="KW-0865">Zymogen</keyword>
<dbReference type="PANTHER" id="PTHR10127:SF883">
    <property type="entry name" value="ZINC METALLOPROTEINASE NAS-8"/>
    <property type="match status" value="1"/>
</dbReference>
<evidence type="ECO:0000259" key="15">
    <source>
        <dbReference type="PROSITE" id="PS51670"/>
    </source>
</evidence>
<keyword evidence="8 13" id="KW-0862">Zinc</keyword>
<evidence type="ECO:0000256" key="4">
    <source>
        <dbReference type="ARBA" id="ARBA00022670"/>
    </source>
</evidence>
<dbReference type="PRINTS" id="PR00480">
    <property type="entry name" value="ASTACIN"/>
</dbReference>
<dbReference type="AlphaFoldDB" id="A0A811L3U1"/>
<dbReference type="EMBL" id="CAJFCW020000004">
    <property type="protein sequence ID" value="CAG9115575.1"/>
    <property type="molecule type" value="Genomic_DNA"/>
</dbReference>
<keyword evidence="9 13" id="KW-0482">Metalloprotease</keyword>
<evidence type="ECO:0000256" key="1">
    <source>
        <dbReference type="ARBA" id="ARBA00002657"/>
    </source>
</evidence>
<protein>
    <recommendedName>
        <fullName evidence="14">Metalloendopeptidase</fullName>
        <ecNumber evidence="14">3.4.24.-</ecNumber>
    </recommendedName>
</protein>
<dbReference type="GO" id="GO:0004222">
    <property type="term" value="F:metalloendopeptidase activity"/>
    <property type="evidence" value="ECO:0007669"/>
    <property type="project" value="UniProtKB-UniRule"/>
</dbReference>
<evidence type="ECO:0000256" key="7">
    <source>
        <dbReference type="ARBA" id="ARBA00022801"/>
    </source>
</evidence>
<keyword evidence="18" id="KW-1185">Reference proteome</keyword>
<dbReference type="InterPro" id="IPR024079">
    <property type="entry name" value="MetalloPept_cat_dom_sf"/>
</dbReference>
<comment type="caution">
    <text evidence="12">Lacks conserved residue(s) required for the propagation of feature annotation.</text>
</comment>
<keyword evidence="6 14" id="KW-0732">Signal</keyword>
<dbReference type="SMART" id="SM00235">
    <property type="entry name" value="ZnMc"/>
    <property type="match status" value="1"/>
</dbReference>
<keyword evidence="3" id="KW-0964">Secreted</keyword>
<evidence type="ECO:0000256" key="11">
    <source>
        <dbReference type="ARBA" id="ARBA00023157"/>
    </source>
</evidence>
<dbReference type="InterPro" id="IPR006026">
    <property type="entry name" value="Peptidase_Metallo"/>
</dbReference>
<dbReference type="CDD" id="cd04280">
    <property type="entry name" value="ZnMc_astacin_like"/>
    <property type="match status" value="1"/>
</dbReference>
<evidence type="ECO:0000256" key="3">
    <source>
        <dbReference type="ARBA" id="ARBA00022525"/>
    </source>
</evidence>
<feature type="domain" description="ShKT" evidence="15">
    <location>
        <begin position="332"/>
        <end position="366"/>
    </location>
</feature>
<comment type="cofactor">
    <cofactor evidence="13 14">
        <name>Zn(2+)</name>
        <dbReference type="ChEBI" id="CHEBI:29105"/>
    </cofactor>
    <text evidence="13 14">Binds 1 zinc ion per subunit.</text>
</comment>
<evidence type="ECO:0000256" key="6">
    <source>
        <dbReference type="ARBA" id="ARBA00022729"/>
    </source>
</evidence>
<accession>A0A811L3U1</accession>
<feature type="active site" evidence="13">
    <location>
        <position position="169"/>
    </location>
</feature>
<keyword evidence="7 13" id="KW-0378">Hydrolase</keyword>
<proteinExistence type="predicted"/>
<comment type="caution">
    <text evidence="17">The sequence shown here is derived from an EMBL/GenBank/DDBJ whole genome shotgun (WGS) entry which is preliminary data.</text>
</comment>
<feature type="signal peptide" evidence="14">
    <location>
        <begin position="1"/>
        <end position="25"/>
    </location>
</feature>
<feature type="binding site" evidence="13">
    <location>
        <position position="178"/>
    </location>
    <ligand>
        <name>Zn(2+)</name>
        <dbReference type="ChEBI" id="CHEBI:29105"/>
        <note>catalytic</note>
    </ligand>
</feature>
<keyword evidence="4 13" id="KW-0645">Protease</keyword>
<dbReference type="Proteomes" id="UP000783686">
    <property type="component" value="Unassembled WGS sequence"/>
</dbReference>
<dbReference type="EMBL" id="CAJFDH010000004">
    <property type="protein sequence ID" value="CAD5221860.1"/>
    <property type="molecule type" value="Genomic_DNA"/>
</dbReference>
<evidence type="ECO:0000256" key="2">
    <source>
        <dbReference type="ARBA" id="ARBA00004613"/>
    </source>
</evidence>
<reference evidence="17" key="1">
    <citation type="submission" date="2020-09" db="EMBL/GenBank/DDBJ databases">
        <authorList>
            <person name="Kikuchi T."/>
        </authorList>
    </citation>
    <scope>NUCLEOTIDE SEQUENCE</scope>
    <source>
        <strain evidence="17">SH1</strain>
    </source>
</reference>
<keyword evidence="11 12" id="KW-1015">Disulfide bond</keyword>
<feature type="binding site" evidence="13">
    <location>
        <position position="172"/>
    </location>
    <ligand>
        <name>Zn(2+)</name>
        <dbReference type="ChEBI" id="CHEBI:29105"/>
        <note>catalytic</note>
    </ligand>
</feature>
<evidence type="ECO:0000256" key="5">
    <source>
        <dbReference type="ARBA" id="ARBA00022723"/>
    </source>
</evidence>
<dbReference type="Gene3D" id="1.10.10.1940">
    <property type="match status" value="1"/>
</dbReference>
<evidence type="ECO:0000313" key="17">
    <source>
        <dbReference type="EMBL" id="CAD5221860.1"/>
    </source>
</evidence>
<dbReference type="EC" id="3.4.24.-" evidence="14"/>
<evidence type="ECO:0000256" key="10">
    <source>
        <dbReference type="ARBA" id="ARBA00023145"/>
    </source>
</evidence>
<comment type="function">
    <text evidence="1">Metalloprotease.</text>
</comment>
<dbReference type="Pfam" id="PF01400">
    <property type="entry name" value="Astacin"/>
    <property type="match status" value="1"/>
</dbReference>
<keyword evidence="5 13" id="KW-0479">Metal-binding</keyword>
<dbReference type="FunFam" id="3.40.390.10:FF:000045">
    <property type="entry name" value="Metalloendopeptidase"/>
    <property type="match status" value="1"/>
</dbReference>
<evidence type="ECO:0000256" key="12">
    <source>
        <dbReference type="PROSITE-ProRule" id="PRU01005"/>
    </source>
</evidence>
<feature type="binding site" evidence="13">
    <location>
        <position position="168"/>
    </location>
    <ligand>
        <name>Zn(2+)</name>
        <dbReference type="ChEBI" id="CHEBI:29105"/>
        <note>catalytic</note>
    </ligand>
</feature>
<evidence type="ECO:0000256" key="9">
    <source>
        <dbReference type="ARBA" id="ARBA00023049"/>
    </source>
</evidence>
<dbReference type="GO" id="GO:0008270">
    <property type="term" value="F:zinc ion binding"/>
    <property type="evidence" value="ECO:0007669"/>
    <property type="project" value="UniProtKB-UniRule"/>
</dbReference>
<organism evidence="17 18">
    <name type="scientific">Bursaphelenchus okinawaensis</name>
    <dbReference type="NCBI Taxonomy" id="465554"/>
    <lineage>
        <taxon>Eukaryota</taxon>
        <taxon>Metazoa</taxon>
        <taxon>Ecdysozoa</taxon>
        <taxon>Nematoda</taxon>
        <taxon>Chromadorea</taxon>
        <taxon>Rhabditida</taxon>
        <taxon>Tylenchina</taxon>
        <taxon>Tylenchomorpha</taxon>
        <taxon>Aphelenchoidea</taxon>
        <taxon>Aphelenchoididae</taxon>
        <taxon>Bursaphelenchus</taxon>
    </lineage>
</organism>
<dbReference type="SUPFAM" id="SSF55486">
    <property type="entry name" value="Metalloproteases ('zincins'), catalytic domain"/>
    <property type="match status" value="1"/>
</dbReference>